<dbReference type="RefSeq" id="WP_090217954.1">
    <property type="nucleotide sequence ID" value="NZ_FMWG01000004.1"/>
</dbReference>
<comment type="subcellular location">
    <subcellularLocation>
        <location evidence="8">Cell inner membrane</location>
        <topology evidence="8">Multi-pass membrane protein</topology>
    </subcellularLocation>
    <subcellularLocation>
        <location evidence="1">Cell membrane</location>
        <topology evidence="1">Multi-pass membrane protein</topology>
    </subcellularLocation>
</comment>
<feature type="transmembrane region" description="Helical" evidence="8">
    <location>
        <begin position="338"/>
        <end position="360"/>
    </location>
</feature>
<keyword evidence="7 8" id="KW-0472">Membrane</keyword>
<dbReference type="EMBL" id="FMWG01000004">
    <property type="protein sequence ID" value="SCZ61116.1"/>
    <property type="molecule type" value="Genomic_DNA"/>
</dbReference>
<evidence type="ECO:0000256" key="1">
    <source>
        <dbReference type="ARBA" id="ARBA00004651"/>
    </source>
</evidence>
<comment type="similarity">
    <text evidence="2 8">Belongs to the lactate permease family.</text>
</comment>
<evidence type="ECO:0000256" key="8">
    <source>
        <dbReference type="RuleBase" id="RU365092"/>
    </source>
</evidence>
<accession>A0A1G5QHQ6</accession>
<dbReference type="GO" id="GO:0015295">
    <property type="term" value="F:solute:proton symporter activity"/>
    <property type="evidence" value="ECO:0007669"/>
    <property type="project" value="TreeGrafter"/>
</dbReference>
<dbReference type="Pfam" id="PF02652">
    <property type="entry name" value="Lactate_perm"/>
    <property type="match status" value="1"/>
</dbReference>
<protein>
    <recommendedName>
        <fullName evidence="8">L-lactate permease</fullName>
    </recommendedName>
</protein>
<dbReference type="OrthoDB" id="3691279at2"/>
<feature type="transmembrane region" description="Helical" evidence="8">
    <location>
        <begin position="262"/>
        <end position="283"/>
    </location>
</feature>
<keyword evidence="8" id="KW-0997">Cell inner membrane</keyword>
<evidence type="ECO:0000256" key="7">
    <source>
        <dbReference type="ARBA" id="ARBA00023136"/>
    </source>
</evidence>
<keyword evidence="10" id="KW-1185">Reference proteome</keyword>
<feature type="transmembrane region" description="Helical" evidence="8">
    <location>
        <begin position="180"/>
        <end position="199"/>
    </location>
</feature>
<gene>
    <name evidence="9" type="ORF">SAMN04488118_104201</name>
</gene>
<name>A0A1G5QHQ6_9RHOB</name>
<dbReference type="PANTHER" id="PTHR30003">
    <property type="entry name" value="L-LACTATE PERMEASE"/>
    <property type="match status" value="1"/>
</dbReference>
<evidence type="ECO:0000256" key="5">
    <source>
        <dbReference type="ARBA" id="ARBA00022692"/>
    </source>
</evidence>
<feature type="transmembrane region" description="Helical" evidence="8">
    <location>
        <begin position="206"/>
        <end position="225"/>
    </location>
</feature>
<evidence type="ECO:0000313" key="9">
    <source>
        <dbReference type="EMBL" id="SCZ61116.1"/>
    </source>
</evidence>
<evidence type="ECO:0000256" key="6">
    <source>
        <dbReference type="ARBA" id="ARBA00022989"/>
    </source>
</evidence>
<sequence length="477" mass="49181">MLTLVHMSPIFLTFTMLMVLRRPPVQAALAAVVLVAIIWALGLGVTSDMTVLSDVAKDTGVLFASTAAVIAPGLAFVVLVERSGANKALADWVQNLGWSRAQQVVFITLGLAPLLEAMTGFGVSLIATVPLLLALFARETAMRVALSGMVIMPWGTLGLATVVGAALAGLPATELGQASAIVSAPVFLMASGIALWLVGERGLGSWLQLIVSWVLFVSVLYAVSGAIGPEIAGVAAALCVLVLGLAVAFLRGRLNAWPKAAWPYLTLLVTIVALKVILFFIPVGQTFTLTGTDVSWQPLSSPGVALLLVIVMIAMIGRASGIADGLMGTWRARSVKPLLTIFFFLMLSQALLKGGFLASFQAALGQLSDAALAPVSAGLAGLSGYLTGSNVGGNAIFMPTIATLPLEGNTTFWLSAIQNSGAGHGAMGALSILALIAGLTDVGKAEEERLVRYGALLAVLNAILIAAVGSLLIYLGV</sequence>
<dbReference type="InterPro" id="IPR003804">
    <property type="entry name" value="Lactate_perm"/>
</dbReference>
<dbReference type="Proteomes" id="UP000198767">
    <property type="component" value="Unassembled WGS sequence"/>
</dbReference>
<evidence type="ECO:0000256" key="3">
    <source>
        <dbReference type="ARBA" id="ARBA00022448"/>
    </source>
</evidence>
<evidence type="ECO:0000256" key="4">
    <source>
        <dbReference type="ARBA" id="ARBA00022475"/>
    </source>
</evidence>
<feature type="transmembrane region" description="Helical" evidence="8">
    <location>
        <begin position="60"/>
        <end position="80"/>
    </location>
</feature>
<keyword evidence="4" id="KW-1003">Cell membrane</keyword>
<keyword evidence="5 8" id="KW-0812">Transmembrane</keyword>
<dbReference type="STRING" id="1156985.SAMN04488118_104201"/>
<keyword evidence="3 8" id="KW-0813">Transport</keyword>
<dbReference type="AlphaFoldDB" id="A0A1G5QHQ6"/>
<feature type="transmembrane region" description="Helical" evidence="8">
    <location>
        <begin position="303"/>
        <end position="326"/>
    </location>
</feature>
<feature type="transmembrane region" description="Helical" evidence="8">
    <location>
        <begin position="454"/>
        <end position="475"/>
    </location>
</feature>
<feature type="transmembrane region" description="Helical" evidence="8">
    <location>
        <begin position="118"/>
        <end position="137"/>
    </location>
</feature>
<organism evidence="9 10">
    <name type="scientific">Epibacterium ulvae</name>
    <dbReference type="NCBI Taxonomy" id="1156985"/>
    <lineage>
        <taxon>Bacteria</taxon>
        <taxon>Pseudomonadati</taxon>
        <taxon>Pseudomonadota</taxon>
        <taxon>Alphaproteobacteria</taxon>
        <taxon>Rhodobacterales</taxon>
        <taxon>Roseobacteraceae</taxon>
        <taxon>Epibacterium</taxon>
    </lineage>
</organism>
<dbReference type="GO" id="GO:0005886">
    <property type="term" value="C:plasma membrane"/>
    <property type="evidence" value="ECO:0007669"/>
    <property type="project" value="UniProtKB-SubCell"/>
</dbReference>
<feature type="transmembrane region" description="Helical" evidence="8">
    <location>
        <begin position="144"/>
        <end position="168"/>
    </location>
</feature>
<proteinExistence type="inferred from homology"/>
<comment type="function">
    <text evidence="8">Uptake of L-lactate across the membrane. Can also transport D-lactate and glycolate.</text>
</comment>
<reference evidence="9 10" key="1">
    <citation type="submission" date="2016-10" db="EMBL/GenBank/DDBJ databases">
        <authorList>
            <person name="de Groot N.N."/>
        </authorList>
    </citation>
    <scope>NUCLEOTIDE SEQUENCE [LARGE SCALE GENOMIC DNA]</scope>
    <source>
        <strain evidence="9 10">U95</strain>
    </source>
</reference>
<evidence type="ECO:0000313" key="10">
    <source>
        <dbReference type="Proteomes" id="UP000198767"/>
    </source>
</evidence>
<feature type="transmembrane region" description="Helical" evidence="8">
    <location>
        <begin position="422"/>
        <end position="442"/>
    </location>
</feature>
<dbReference type="GO" id="GO:0015129">
    <property type="term" value="F:lactate transmembrane transporter activity"/>
    <property type="evidence" value="ECO:0007669"/>
    <property type="project" value="UniProtKB-UniRule"/>
</dbReference>
<keyword evidence="6 8" id="KW-1133">Transmembrane helix</keyword>
<dbReference type="PANTHER" id="PTHR30003:SF0">
    <property type="entry name" value="GLYCOLATE PERMEASE GLCA-RELATED"/>
    <property type="match status" value="1"/>
</dbReference>
<evidence type="ECO:0000256" key="2">
    <source>
        <dbReference type="ARBA" id="ARBA00010100"/>
    </source>
</evidence>
<feature type="transmembrane region" description="Helical" evidence="8">
    <location>
        <begin position="231"/>
        <end position="250"/>
    </location>
</feature>